<gene>
    <name evidence="2" type="ORF">B0T16DRAFT_505126</name>
</gene>
<dbReference type="Proteomes" id="UP001174936">
    <property type="component" value="Unassembled WGS sequence"/>
</dbReference>
<evidence type="ECO:0000313" key="2">
    <source>
        <dbReference type="EMBL" id="KAK0652566.1"/>
    </source>
</evidence>
<comment type="caution">
    <text evidence="2">The sequence shown here is derived from an EMBL/GenBank/DDBJ whole genome shotgun (WGS) entry which is preliminary data.</text>
</comment>
<keyword evidence="3" id="KW-1185">Reference proteome</keyword>
<proteinExistence type="predicted"/>
<evidence type="ECO:0000313" key="3">
    <source>
        <dbReference type="Proteomes" id="UP001174936"/>
    </source>
</evidence>
<sequence length="246" mass="27950">MIPAEGLVQSLALRALAELLPPNLEEFAIRGDWATNSVAREQIRRMQLGYPIIHKIRGVGSKFPNAVAERDTYFCPSSDHEPYRTTIQNMVLPSKTYTTDGSASDRTPALQPMYQDLLKDPRRGFFTNPPRWLPFWERICDRRDLASCFDDYFVQVRSDFQEASIARGRRVWLEVLRKAAAAVTDDGREEESTLQDRGKDEDEDDEDEDGGGGVVSGAGKKRWMARRVARFIKESRPVSLIRGVGR</sequence>
<protein>
    <submittedName>
        <fullName evidence="2">Uncharacterized protein</fullName>
    </submittedName>
</protein>
<name>A0AA40CV27_9PEZI</name>
<evidence type="ECO:0000256" key="1">
    <source>
        <dbReference type="SAM" id="MobiDB-lite"/>
    </source>
</evidence>
<organism evidence="2 3">
    <name type="scientific">Cercophora newfieldiana</name>
    <dbReference type="NCBI Taxonomy" id="92897"/>
    <lineage>
        <taxon>Eukaryota</taxon>
        <taxon>Fungi</taxon>
        <taxon>Dikarya</taxon>
        <taxon>Ascomycota</taxon>
        <taxon>Pezizomycotina</taxon>
        <taxon>Sordariomycetes</taxon>
        <taxon>Sordariomycetidae</taxon>
        <taxon>Sordariales</taxon>
        <taxon>Lasiosphaeriaceae</taxon>
        <taxon>Cercophora</taxon>
    </lineage>
</organism>
<dbReference type="EMBL" id="JAULSV010000002">
    <property type="protein sequence ID" value="KAK0652566.1"/>
    <property type="molecule type" value="Genomic_DNA"/>
</dbReference>
<reference evidence="2" key="1">
    <citation type="submission" date="2023-06" db="EMBL/GenBank/DDBJ databases">
        <title>Genome-scale phylogeny and comparative genomics of the fungal order Sordariales.</title>
        <authorList>
            <consortium name="Lawrence Berkeley National Laboratory"/>
            <person name="Hensen N."/>
            <person name="Bonometti L."/>
            <person name="Westerberg I."/>
            <person name="Brannstrom I.O."/>
            <person name="Guillou S."/>
            <person name="Cros-Aarteil S."/>
            <person name="Calhoun S."/>
            <person name="Haridas S."/>
            <person name="Kuo A."/>
            <person name="Mondo S."/>
            <person name="Pangilinan J."/>
            <person name="Riley R."/>
            <person name="Labutti K."/>
            <person name="Andreopoulos B."/>
            <person name="Lipzen A."/>
            <person name="Chen C."/>
            <person name="Yanf M."/>
            <person name="Daum C."/>
            <person name="Ng V."/>
            <person name="Clum A."/>
            <person name="Steindorff A."/>
            <person name="Ohm R."/>
            <person name="Martin F."/>
            <person name="Silar P."/>
            <person name="Natvig D."/>
            <person name="Lalanne C."/>
            <person name="Gautier V."/>
            <person name="Ament-Velasquez S.L."/>
            <person name="Kruys A."/>
            <person name="Hutchinson M.I."/>
            <person name="Powell A.J."/>
            <person name="Barry K."/>
            <person name="Miller A.N."/>
            <person name="Grigoriev I.V."/>
            <person name="Debuchy R."/>
            <person name="Gladieux P."/>
            <person name="Thoren M.H."/>
            <person name="Johannesson H."/>
        </authorList>
    </citation>
    <scope>NUCLEOTIDE SEQUENCE</scope>
    <source>
        <strain evidence="2">SMH2532-1</strain>
    </source>
</reference>
<dbReference type="AlphaFoldDB" id="A0AA40CV27"/>
<feature type="compositionally biased region" description="Acidic residues" evidence="1">
    <location>
        <begin position="201"/>
        <end position="210"/>
    </location>
</feature>
<feature type="region of interest" description="Disordered" evidence="1">
    <location>
        <begin position="184"/>
        <end position="222"/>
    </location>
</feature>
<accession>A0AA40CV27</accession>
<feature type="compositionally biased region" description="Basic and acidic residues" evidence="1">
    <location>
        <begin position="190"/>
        <end position="200"/>
    </location>
</feature>